<evidence type="ECO:0000313" key="10">
    <source>
        <dbReference type="RefSeq" id="XP_022335999.1"/>
    </source>
</evidence>
<proteinExistence type="predicted"/>
<dbReference type="KEGG" id="cvn:111132480"/>
<dbReference type="Gene3D" id="4.10.280.10">
    <property type="entry name" value="Helix-loop-helix DNA-binding domain"/>
    <property type="match status" value="1"/>
</dbReference>
<evidence type="ECO:0000256" key="5">
    <source>
        <dbReference type="ARBA" id="ARBA00023242"/>
    </source>
</evidence>
<dbReference type="Pfam" id="PF07527">
    <property type="entry name" value="Hairy_orange"/>
    <property type="match status" value="1"/>
</dbReference>
<dbReference type="GO" id="GO:0006355">
    <property type="term" value="P:regulation of DNA-templated transcription"/>
    <property type="evidence" value="ECO:0007669"/>
    <property type="project" value="InterPro"/>
</dbReference>
<dbReference type="SUPFAM" id="SSF158457">
    <property type="entry name" value="Orange domain-like"/>
    <property type="match status" value="1"/>
</dbReference>
<dbReference type="PROSITE" id="PS50888">
    <property type="entry name" value="BHLH"/>
    <property type="match status" value="1"/>
</dbReference>
<dbReference type="GO" id="GO:0005634">
    <property type="term" value="C:nucleus"/>
    <property type="evidence" value="ECO:0007669"/>
    <property type="project" value="UniProtKB-SubCell"/>
</dbReference>
<evidence type="ECO:0000256" key="3">
    <source>
        <dbReference type="ARBA" id="ARBA00023125"/>
    </source>
</evidence>
<dbReference type="SUPFAM" id="SSF47459">
    <property type="entry name" value="HLH, helix-loop-helix DNA-binding domain"/>
    <property type="match status" value="1"/>
</dbReference>
<dbReference type="PANTHER" id="PTHR10985">
    <property type="entry name" value="BASIC HELIX-LOOP-HELIX TRANSCRIPTION FACTOR, HES-RELATED"/>
    <property type="match status" value="1"/>
</dbReference>
<evidence type="ECO:0000259" key="7">
    <source>
        <dbReference type="PROSITE" id="PS50888"/>
    </source>
</evidence>
<dbReference type="CDD" id="cd18913">
    <property type="entry name" value="bHLH-O_hairy_like"/>
    <property type="match status" value="1"/>
</dbReference>
<keyword evidence="4" id="KW-0804">Transcription</keyword>
<reference evidence="10" key="1">
    <citation type="submission" date="2025-08" db="UniProtKB">
        <authorList>
            <consortium name="RefSeq"/>
        </authorList>
    </citation>
    <scope>IDENTIFICATION</scope>
    <source>
        <tissue evidence="10">Whole sample</tissue>
    </source>
</reference>
<accession>A0A8B8E8J7</accession>
<comment type="subcellular location">
    <subcellularLocation>
        <location evidence="1">Nucleus</location>
    </subcellularLocation>
</comment>
<dbReference type="RefSeq" id="XP_022335999.1">
    <property type="nucleotide sequence ID" value="XM_022480291.1"/>
</dbReference>
<feature type="region of interest" description="Disordered" evidence="6">
    <location>
        <begin position="1"/>
        <end position="28"/>
    </location>
</feature>
<dbReference type="InterPro" id="IPR011598">
    <property type="entry name" value="bHLH_dom"/>
</dbReference>
<dbReference type="Proteomes" id="UP000694844">
    <property type="component" value="Chromosome 5"/>
</dbReference>
<dbReference type="SMART" id="SM00511">
    <property type="entry name" value="ORANGE"/>
    <property type="match status" value="1"/>
</dbReference>
<feature type="domain" description="Orange" evidence="8">
    <location>
        <begin position="93"/>
        <end position="126"/>
    </location>
</feature>
<evidence type="ECO:0000313" key="9">
    <source>
        <dbReference type="Proteomes" id="UP000694844"/>
    </source>
</evidence>
<keyword evidence="2" id="KW-0805">Transcription regulation</keyword>
<dbReference type="PROSITE" id="PS51054">
    <property type="entry name" value="ORANGE"/>
    <property type="match status" value="1"/>
</dbReference>
<evidence type="ECO:0000256" key="6">
    <source>
        <dbReference type="SAM" id="MobiDB-lite"/>
    </source>
</evidence>
<keyword evidence="5" id="KW-0539">Nucleus</keyword>
<dbReference type="InterPro" id="IPR036638">
    <property type="entry name" value="HLH_DNA-bd_sf"/>
</dbReference>
<dbReference type="Pfam" id="PF00010">
    <property type="entry name" value="HLH"/>
    <property type="match status" value="1"/>
</dbReference>
<dbReference type="InterPro" id="IPR050370">
    <property type="entry name" value="HES_HEY"/>
</dbReference>
<keyword evidence="3" id="KW-0238">DNA-binding</keyword>
<dbReference type="AlphaFoldDB" id="A0A8B8E8J7"/>
<gene>
    <name evidence="10" type="primary">LOC111132480</name>
</gene>
<dbReference type="Gene3D" id="6.10.250.980">
    <property type="match status" value="1"/>
</dbReference>
<feature type="compositionally biased region" description="Basic and acidic residues" evidence="6">
    <location>
        <begin position="380"/>
        <end position="389"/>
    </location>
</feature>
<feature type="region of interest" description="Disordered" evidence="6">
    <location>
        <begin position="365"/>
        <end position="417"/>
    </location>
</feature>
<dbReference type="InterPro" id="IPR003650">
    <property type="entry name" value="Orange_dom"/>
</dbReference>
<feature type="compositionally biased region" description="Basic and acidic residues" evidence="6">
    <location>
        <begin position="402"/>
        <end position="417"/>
    </location>
</feature>
<evidence type="ECO:0000256" key="2">
    <source>
        <dbReference type="ARBA" id="ARBA00023015"/>
    </source>
</evidence>
<dbReference type="SMART" id="SM00353">
    <property type="entry name" value="HLH"/>
    <property type="match status" value="1"/>
</dbReference>
<feature type="compositionally biased region" description="Low complexity" evidence="6">
    <location>
        <begin position="365"/>
        <end position="379"/>
    </location>
</feature>
<dbReference type="GeneID" id="111132480"/>
<sequence>MEGSEKSPDVTSTASETRKNSKPVMEKKRRARINASLAELKSLLLDVMKAEGTRQNKMEKADILEMTVRHLRQLQRQQFSAMSATDPAVINKYRLGFNECASEVSKYLSNVDGLNAEFRARLLNHLANVTTNVEQPEENKDISPKASPVNRVAYHAPYPKVNSTNLNIVQSNAGQILKVNGSPVSVANSNMVTADVMQNLEKNNNISQKLDNFVVNNEPNVSSKVIHGVQTFPTQMQSGEVAFIIPAANMVQYGTIPNYVIPVLQPQGAIQISNSPNNVIQAQHTVPIAYSGCTTSSHSVVTSVVPNTTFINSTQNTVSLPVSLVTSENGGFTVQQREQSPQFTSFPVNSISTQATHIQKLVLPSNNINNNNNNNNNSNKEVRDEDSTLRSRRISPSVESRSTPRELEKLDPMWRPW</sequence>
<evidence type="ECO:0000259" key="8">
    <source>
        <dbReference type="PROSITE" id="PS51054"/>
    </source>
</evidence>
<evidence type="ECO:0000256" key="1">
    <source>
        <dbReference type="ARBA" id="ARBA00004123"/>
    </source>
</evidence>
<keyword evidence="9" id="KW-1185">Reference proteome</keyword>
<dbReference type="GO" id="GO:0046983">
    <property type="term" value="F:protein dimerization activity"/>
    <property type="evidence" value="ECO:0007669"/>
    <property type="project" value="InterPro"/>
</dbReference>
<name>A0A8B8E8J7_CRAVI</name>
<evidence type="ECO:0000256" key="4">
    <source>
        <dbReference type="ARBA" id="ARBA00023163"/>
    </source>
</evidence>
<feature type="domain" description="BHLH" evidence="7">
    <location>
        <begin position="17"/>
        <end position="74"/>
    </location>
</feature>
<dbReference type="GO" id="GO:0003677">
    <property type="term" value="F:DNA binding"/>
    <property type="evidence" value="ECO:0007669"/>
    <property type="project" value="UniProtKB-KW"/>
</dbReference>
<dbReference type="FunFam" id="4.10.280.10:FF:000009">
    <property type="entry name" value="Transcription factor HES-1"/>
    <property type="match status" value="1"/>
</dbReference>
<dbReference type="OrthoDB" id="6132344at2759"/>
<protein>
    <submittedName>
        <fullName evidence="10">Protein deadpan-like</fullName>
    </submittedName>
</protein>
<organism evidence="9 10">
    <name type="scientific">Crassostrea virginica</name>
    <name type="common">Eastern oyster</name>
    <dbReference type="NCBI Taxonomy" id="6565"/>
    <lineage>
        <taxon>Eukaryota</taxon>
        <taxon>Metazoa</taxon>
        <taxon>Spiralia</taxon>
        <taxon>Lophotrochozoa</taxon>
        <taxon>Mollusca</taxon>
        <taxon>Bivalvia</taxon>
        <taxon>Autobranchia</taxon>
        <taxon>Pteriomorphia</taxon>
        <taxon>Ostreida</taxon>
        <taxon>Ostreoidea</taxon>
        <taxon>Ostreidae</taxon>
        <taxon>Crassostrea</taxon>
    </lineage>
</organism>